<comment type="caution">
    <text evidence="4">The sequence shown here is derived from an EMBL/GenBank/DDBJ whole genome shotgun (WGS) entry which is preliminary data.</text>
</comment>
<organism evidence="4 5">
    <name type="scientific">Leeuwenhoekiella aestuarii</name>
    <dbReference type="NCBI Taxonomy" id="2249426"/>
    <lineage>
        <taxon>Bacteria</taxon>
        <taxon>Pseudomonadati</taxon>
        <taxon>Bacteroidota</taxon>
        <taxon>Flavobacteriia</taxon>
        <taxon>Flavobacteriales</taxon>
        <taxon>Flavobacteriaceae</taxon>
        <taxon>Leeuwenhoekiella</taxon>
    </lineage>
</organism>
<evidence type="ECO:0000259" key="2">
    <source>
        <dbReference type="Pfam" id="PF00675"/>
    </source>
</evidence>
<feature type="chain" id="PRO_5020999948" evidence="1">
    <location>
        <begin position="19"/>
        <end position="689"/>
    </location>
</feature>
<feature type="domain" description="Peptidase M16 C-terminal" evidence="3">
    <location>
        <begin position="196"/>
        <end position="375"/>
    </location>
</feature>
<dbReference type="Pfam" id="PF00675">
    <property type="entry name" value="Peptidase_M16"/>
    <property type="match status" value="1"/>
</dbReference>
<name>A0A4Q0P0A9_9FLAO</name>
<dbReference type="PANTHER" id="PTHR11851">
    <property type="entry name" value="METALLOPROTEASE"/>
    <property type="match status" value="1"/>
</dbReference>
<proteinExistence type="predicted"/>
<dbReference type="InterPro" id="IPR011765">
    <property type="entry name" value="Pept_M16_N"/>
</dbReference>
<keyword evidence="5" id="KW-1185">Reference proteome</keyword>
<dbReference type="SUPFAM" id="SSF63411">
    <property type="entry name" value="LuxS/MPP-like metallohydrolase"/>
    <property type="match status" value="2"/>
</dbReference>
<sequence>MKKIFFSLLLICSLGAVAQVDRSTQPKAGPAPEINLSEPQTFTLKNGLKVIVVENHKLPRVAYTLTLDNPPIAENDKVGAAALSGALLGKGSTSISKDDYNEEVDYMGARVNFGSQYASASGLSQYSDRILELLADAAINPNFTQEEFEKEQNILIEGLKTNEKSVEAAAGTVSRALLYGKDHPKGEFETPEAVEKVTLADAKAFYNKAFIPNNAYLVVVGDVDFKDIKKEVSKNFKDWKKGTDLSNTFKAPENVTTTEIDFVDMPNAVQSQVIVENLVELKMSDPDYFPVLMANQILGGGGEGRLFLNLREDKGYTYGAYSSMNNDKYGKTSFNASASVRNMVTDSSVVAFLEEIDRIRQEPVTEKDLKNAKAKYIGSFVRSLEQPSTVARFALNIETENLPKDFYQNYLSKINAVTIQDVQRVAKKYFLSDNARIVIAGKGSEVLDNLEKVQFKGKTIPVKYYDKEANAIEKPEYEVAMPEGVTAATVFNNYIEAIGGKDAIEGIKSIVMMGEGSVQGTPLKLTIKKTTKDQFLQEISVMGNVMSKQVLNGDTASISAQGQTITPSEEQIAALKKEAAIIPELDMMNDASVKLERVEKVDGENAYVIALTDTKKAFYATESGLKLKEETTQEMQGQTFVQTVVYDDYKAAGAILVPYKLSQSMGPQNIEFTFTEIKVNEGVSDADFQ</sequence>
<keyword evidence="1" id="KW-0732">Signal</keyword>
<dbReference type="GO" id="GO:0046872">
    <property type="term" value="F:metal ion binding"/>
    <property type="evidence" value="ECO:0007669"/>
    <property type="project" value="InterPro"/>
</dbReference>
<evidence type="ECO:0000313" key="4">
    <source>
        <dbReference type="EMBL" id="RXG18188.1"/>
    </source>
</evidence>
<dbReference type="OrthoDB" id="9811314at2"/>
<dbReference type="InterPro" id="IPR011249">
    <property type="entry name" value="Metalloenz_LuxS/M16"/>
</dbReference>
<dbReference type="AlphaFoldDB" id="A0A4Q0P0A9"/>
<dbReference type="InterPro" id="IPR007863">
    <property type="entry name" value="Peptidase_M16_C"/>
</dbReference>
<feature type="signal peptide" evidence="1">
    <location>
        <begin position="1"/>
        <end position="18"/>
    </location>
</feature>
<evidence type="ECO:0000259" key="3">
    <source>
        <dbReference type="Pfam" id="PF05193"/>
    </source>
</evidence>
<protein>
    <submittedName>
        <fullName evidence="4">Putative Zn-dependent peptidase</fullName>
    </submittedName>
</protein>
<evidence type="ECO:0000313" key="5">
    <source>
        <dbReference type="Proteomes" id="UP000289821"/>
    </source>
</evidence>
<evidence type="ECO:0000256" key="1">
    <source>
        <dbReference type="SAM" id="SignalP"/>
    </source>
</evidence>
<dbReference type="Pfam" id="PF05193">
    <property type="entry name" value="Peptidase_M16_C"/>
    <property type="match status" value="1"/>
</dbReference>
<feature type="domain" description="Peptidase M16 N-terminal" evidence="2">
    <location>
        <begin position="50"/>
        <end position="166"/>
    </location>
</feature>
<dbReference type="InterPro" id="IPR050361">
    <property type="entry name" value="MPP/UQCRC_Complex"/>
</dbReference>
<reference evidence="4 5" key="1">
    <citation type="submission" date="2018-07" db="EMBL/GenBank/DDBJ databases">
        <title>Leeuwenhoekiella genomics.</title>
        <authorList>
            <person name="Tahon G."/>
            <person name="Willems A."/>
        </authorList>
    </citation>
    <scope>NUCLEOTIDE SEQUENCE [LARGE SCALE GENOMIC DNA]</scope>
    <source>
        <strain evidence="4 5">R-50232</strain>
    </source>
</reference>
<accession>A0A4Q0P0A9</accession>
<dbReference type="Gene3D" id="3.30.830.10">
    <property type="entry name" value="Metalloenzyme, LuxS/M16 peptidase-like"/>
    <property type="match status" value="2"/>
</dbReference>
<dbReference type="EMBL" id="QOVI01000001">
    <property type="protein sequence ID" value="RXG18188.1"/>
    <property type="molecule type" value="Genomic_DNA"/>
</dbReference>
<dbReference type="RefSeq" id="WP_128759759.1">
    <property type="nucleotide sequence ID" value="NZ_QOVI01000001.1"/>
</dbReference>
<dbReference type="Gene3D" id="2.50.20.10">
    <property type="entry name" value="Lipoprotein localisation LolA/LolB/LppX"/>
    <property type="match status" value="1"/>
</dbReference>
<gene>
    <name evidence="4" type="ORF">DSM04_101377</name>
</gene>
<dbReference type="Proteomes" id="UP000289821">
    <property type="component" value="Unassembled WGS sequence"/>
</dbReference>